<feature type="region of interest" description="Disordered" evidence="1">
    <location>
        <begin position="155"/>
        <end position="177"/>
    </location>
</feature>
<dbReference type="EMBL" id="QJKJ01001628">
    <property type="protein sequence ID" value="RDY06728.1"/>
    <property type="molecule type" value="Genomic_DNA"/>
</dbReference>
<proteinExistence type="predicted"/>
<feature type="compositionally biased region" description="Polar residues" evidence="1">
    <location>
        <begin position="104"/>
        <end position="126"/>
    </location>
</feature>
<keyword evidence="3" id="KW-1185">Reference proteome</keyword>
<evidence type="ECO:0008006" key="4">
    <source>
        <dbReference type="Google" id="ProtNLM"/>
    </source>
</evidence>
<accession>A0A371HVB2</accession>
<dbReference type="PANTHER" id="PTHR33223:SF8">
    <property type="entry name" value="OS04G0172440 PROTEIN"/>
    <property type="match status" value="1"/>
</dbReference>
<evidence type="ECO:0000313" key="2">
    <source>
        <dbReference type="EMBL" id="RDY06728.1"/>
    </source>
</evidence>
<dbReference type="Proteomes" id="UP000257109">
    <property type="component" value="Unassembled WGS sequence"/>
</dbReference>
<organism evidence="2 3">
    <name type="scientific">Mucuna pruriens</name>
    <name type="common">Velvet bean</name>
    <name type="synonym">Dolichos pruriens</name>
    <dbReference type="NCBI Taxonomy" id="157652"/>
    <lineage>
        <taxon>Eukaryota</taxon>
        <taxon>Viridiplantae</taxon>
        <taxon>Streptophyta</taxon>
        <taxon>Embryophyta</taxon>
        <taxon>Tracheophyta</taxon>
        <taxon>Spermatophyta</taxon>
        <taxon>Magnoliopsida</taxon>
        <taxon>eudicotyledons</taxon>
        <taxon>Gunneridae</taxon>
        <taxon>Pentapetalae</taxon>
        <taxon>rosids</taxon>
        <taxon>fabids</taxon>
        <taxon>Fabales</taxon>
        <taxon>Fabaceae</taxon>
        <taxon>Papilionoideae</taxon>
        <taxon>50 kb inversion clade</taxon>
        <taxon>NPAAA clade</taxon>
        <taxon>indigoferoid/millettioid clade</taxon>
        <taxon>Phaseoleae</taxon>
        <taxon>Mucuna</taxon>
    </lineage>
</organism>
<evidence type="ECO:0000256" key="1">
    <source>
        <dbReference type="SAM" id="MobiDB-lite"/>
    </source>
</evidence>
<evidence type="ECO:0000313" key="3">
    <source>
        <dbReference type="Proteomes" id="UP000257109"/>
    </source>
</evidence>
<feature type="non-terminal residue" evidence="2">
    <location>
        <position position="1"/>
    </location>
</feature>
<feature type="region of interest" description="Disordered" evidence="1">
    <location>
        <begin position="102"/>
        <end position="135"/>
    </location>
</feature>
<name>A0A371HVB2_MUCPR</name>
<dbReference type="AlphaFoldDB" id="A0A371HVB2"/>
<sequence>MAAHTQDDKLLIHFFQESLARVAYGWYLNLEKGQIKMWADLVEAFLQQYRYNEELALDRTQLQIWQSIRDFQRISNFLAKDSLYHLGTLQLPSSLISAPYPTGSGLQSPSTSMTVSKNSGQNSQPNDAPKRNPRSLKHKVQDLVDAGWLHFQEANPNINNNPLPKHGNPTIGAILTS</sequence>
<comment type="caution">
    <text evidence="2">The sequence shown here is derived from an EMBL/GenBank/DDBJ whole genome shotgun (WGS) entry which is preliminary data.</text>
</comment>
<dbReference type="OrthoDB" id="1432691at2759"/>
<gene>
    <name evidence="2" type="ORF">CR513_09236</name>
</gene>
<protein>
    <recommendedName>
        <fullName evidence="4">Retrotransposon gag domain-containing protein</fullName>
    </recommendedName>
</protein>
<dbReference type="PANTHER" id="PTHR33223">
    <property type="entry name" value="CCHC-TYPE DOMAIN-CONTAINING PROTEIN"/>
    <property type="match status" value="1"/>
</dbReference>
<reference evidence="2" key="1">
    <citation type="submission" date="2018-05" db="EMBL/GenBank/DDBJ databases">
        <title>Draft genome of Mucuna pruriens seed.</title>
        <authorList>
            <person name="Nnadi N.E."/>
            <person name="Vos R."/>
            <person name="Hasami M.H."/>
            <person name="Devisetty U.K."/>
            <person name="Aguiy J.C."/>
        </authorList>
    </citation>
    <scope>NUCLEOTIDE SEQUENCE [LARGE SCALE GENOMIC DNA]</scope>
    <source>
        <strain evidence="2">JCA_2017</strain>
    </source>
</reference>